<reference evidence="2" key="1">
    <citation type="submission" date="2023-03" db="EMBL/GenBank/DDBJ databases">
        <title>Massive genome expansion in bonnet fungi (Mycena s.s.) driven by repeated elements and novel gene families across ecological guilds.</title>
        <authorList>
            <consortium name="Lawrence Berkeley National Laboratory"/>
            <person name="Harder C.B."/>
            <person name="Miyauchi S."/>
            <person name="Viragh M."/>
            <person name="Kuo A."/>
            <person name="Thoen E."/>
            <person name="Andreopoulos B."/>
            <person name="Lu D."/>
            <person name="Skrede I."/>
            <person name="Drula E."/>
            <person name="Henrissat B."/>
            <person name="Morin E."/>
            <person name="Kohler A."/>
            <person name="Barry K."/>
            <person name="LaButti K."/>
            <person name="Morin E."/>
            <person name="Salamov A."/>
            <person name="Lipzen A."/>
            <person name="Mereny Z."/>
            <person name="Hegedus B."/>
            <person name="Baldrian P."/>
            <person name="Stursova M."/>
            <person name="Weitz H."/>
            <person name="Taylor A."/>
            <person name="Grigoriev I.V."/>
            <person name="Nagy L.G."/>
            <person name="Martin F."/>
            <person name="Kauserud H."/>
        </authorList>
    </citation>
    <scope>NUCLEOTIDE SEQUENCE</scope>
    <source>
        <strain evidence="2">CBHHK182m</strain>
    </source>
</reference>
<name>A0AAD7N1U3_9AGAR</name>
<dbReference type="Pfam" id="PF26215">
    <property type="entry name" value="HTH_animal"/>
    <property type="match status" value="1"/>
</dbReference>
<dbReference type="EMBL" id="JARKIB010000102">
    <property type="protein sequence ID" value="KAJ7740644.1"/>
    <property type="molecule type" value="Genomic_DNA"/>
</dbReference>
<dbReference type="AlphaFoldDB" id="A0AAD7N1U3"/>
<keyword evidence="3" id="KW-1185">Reference proteome</keyword>
<proteinExistence type="predicted"/>
<feature type="domain" description="Helix-turn-helix" evidence="1">
    <location>
        <begin position="47"/>
        <end position="104"/>
    </location>
</feature>
<evidence type="ECO:0000313" key="3">
    <source>
        <dbReference type="Proteomes" id="UP001215598"/>
    </source>
</evidence>
<comment type="caution">
    <text evidence="2">The sequence shown here is derived from an EMBL/GenBank/DDBJ whole genome shotgun (WGS) entry which is preliminary data.</text>
</comment>
<accession>A0AAD7N1U3</accession>
<dbReference type="Proteomes" id="UP001215598">
    <property type="component" value="Unassembled WGS sequence"/>
</dbReference>
<dbReference type="InterPro" id="IPR058912">
    <property type="entry name" value="HTH_animal"/>
</dbReference>
<organism evidence="2 3">
    <name type="scientific">Mycena metata</name>
    <dbReference type="NCBI Taxonomy" id="1033252"/>
    <lineage>
        <taxon>Eukaryota</taxon>
        <taxon>Fungi</taxon>
        <taxon>Dikarya</taxon>
        <taxon>Basidiomycota</taxon>
        <taxon>Agaricomycotina</taxon>
        <taxon>Agaricomycetes</taxon>
        <taxon>Agaricomycetidae</taxon>
        <taxon>Agaricales</taxon>
        <taxon>Marasmiineae</taxon>
        <taxon>Mycenaceae</taxon>
        <taxon>Mycena</taxon>
    </lineage>
</organism>
<gene>
    <name evidence="2" type="ORF">B0H16DRAFT_1324337</name>
</gene>
<protein>
    <recommendedName>
        <fullName evidence="1">Helix-turn-helix domain-containing protein</fullName>
    </recommendedName>
</protein>
<sequence length="201" mass="23576">MKWSQSRVSLPLPNVHVSLEDEPGSLHRGSKPRLVTRVYQKSLNSYLYIPWKSCHSVQSKRAWVKGELIHYVRISSREEDFKRMQVLFTQRLCDRGYPGKWLSKVFSEVSYAEERPHALDSKLPIPPWECEKHRLYVLKLTHNPIWEEINFNLIWGILREAWNECGLGKSTDWFLASFKEPAALGDVLNKINHETLNAYQV</sequence>
<evidence type="ECO:0000313" key="2">
    <source>
        <dbReference type="EMBL" id="KAJ7740644.1"/>
    </source>
</evidence>
<evidence type="ECO:0000259" key="1">
    <source>
        <dbReference type="Pfam" id="PF26215"/>
    </source>
</evidence>